<dbReference type="EC" id="3.2.1.22" evidence="5"/>
<proteinExistence type="inferred from homology"/>
<dbReference type="InterPro" id="IPR041233">
    <property type="entry name" value="Melibiase_C"/>
</dbReference>
<dbReference type="Pfam" id="PF08305">
    <property type="entry name" value="NPCBM"/>
    <property type="match status" value="1"/>
</dbReference>
<dbReference type="Gene3D" id="2.60.40.1180">
    <property type="entry name" value="Golgi alpha-mannosidase II"/>
    <property type="match status" value="1"/>
</dbReference>
<dbReference type="InterPro" id="IPR013222">
    <property type="entry name" value="Glyco_hyd_98_carb-bd"/>
</dbReference>
<evidence type="ECO:0000256" key="6">
    <source>
        <dbReference type="SAM" id="SignalP"/>
    </source>
</evidence>
<dbReference type="InterPro" id="IPR038637">
    <property type="entry name" value="NPCBM_sf"/>
</dbReference>
<keyword evidence="9" id="KW-1185">Reference proteome</keyword>
<sequence length="682" mass="74414">MQIQNKSLFGSVRLFILMALIVMSGHSYAQNTQTVWLDELDLSAATQGYGVPKKNTTVDGNKMTIAGKTFERGFGTHAESSLIVVLKGDATSFSAQVGVDDEMKDHEPAVEFVVKGDGQQLWSSGVMRLGDAARACSISVAGIQKIELVVTDGGNGNYYDHANWADAKFETKGTQSIATFNPIPSEPYILTPPAPATPRINGTGVFGVRPGSPFLFRIPATGDRPMTFSATGLPKGLQLDAKTGVITGKLSKAGTFIVGLKARNAKGIGEKKLRIVCGDQIALTPPMGWNSWNCFAGEVSADKIKRAAQAMVNSGLVNHGWTYINIDDFWQNNRASRDPALQGKLRDENGYILPNARFGDMKVLADDVHNLGLKIGIYSSPGPWTCGGCAGSYGFEKQDAESYAKWGFDYLKYDWCSYGGVIDGMPGNDPYKVGSLSYQGGDKLETAMKPFQVMGDLLRAQPRDIVYSLCQYGMSDVWKWGNSVGGQTWRTTNDITDTWTSVKNIALAQDQSAAWSKPGSWNDPDMLVVGTVGWGDPHPSKLKPDEQYLHFSLWSLFSAPLLIGCDMEKLDAFTLNLLTNDEVISINQDPLGKQATCVQTIGDLRIYVKELEDGSRAVGFCNFGLEKVNLSYKDFQQLGITGKQKVRDLWRQKDVATLNTDNDSLSVDVPVHGVMLYKLTSL</sequence>
<dbReference type="Pfam" id="PF17801">
    <property type="entry name" value="Melibiase_C"/>
    <property type="match status" value="1"/>
</dbReference>
<comment type="similarity">
    <text evidence="1 5">Belongs to the glycosyl hydrolase 27 family.</text>
</comment>
<dbReference type="Pfam" id="PF05345">
    <property type="entry name" value="He_PIG"/>
    <property type="match status" value="1"/>
</dbReference>
<dbReference type="SUPFAM" id="SSF51011">
    <property type="entry name" value="Glycosyl hydrolase domain"/>
    <property type="match status" value="1"/>
</dbReference>
<comment type="caution">
    <text evidence="8">The sequence shown here is derived from an EMBL/GenBank/DDBJ whole genome shotgun (WGS) entry which is preliminary data.</text>
</comment>
<keyword evidence="2 6" id="KW-0732">Signal</keyword>
<dbReference type="GO" id="GO:0004557">
    <property type="term" value="F:alpha-galactosidase activity"/>
    <property type="evidence" value="ECO:0007669"/>
    <property type="project" value="UniProtKB-EC"/>
</dbReference>
<organism evidence="8 9">
    <name type="scientific">Arcticibacter pallidicorallinus</name>
    <dbReference type="NCBI Taxonomy" id="1259464"/>
    <lineage>
        <taxon>Bacteria</taxon>
        <taxon>Pseudomonadati</taxon>
        <taxon>Bacteroidota</taxon>
        <taxon>Sphingobacteriia</taxon>
        <taxon>Sphingobacteriales</taxon>
        <taxon>Sphingobacteriaceae</taxon>
        <taxon>Arcticibacter</taxon>
    </lineage>
</organism>
<dbReference type="InterPro" id="IPR002241">
    <property type="entry name" value="Glyco_hydro_27"/>
</dbReference>
<dbReference type="PRINTS" id="PR00740">
    <property type="entry name" value="GLHYDRLASE27"/>
</dbReference>
<dbReference type="SUPFAM" id="SSF49785">
    <property type="entry name" value="Galactose-binding domain-like"/>
    <property type="match status" value="1"/>
</dbReference>
<evidence type="ECO:0000256" key="5">
    <source>
        <dbReference type="RuleBase" id="RU361168"/>
    </source>
</evidence>
<dbReference type="EMBL" id="PVTH01000001">
    <property type="protein sequence ID" value="PRY55144.1"/>
    <property type="molecule type" value="Genomic_DNA"/>
</dbReference>
<evidence type="ECO:0000256" key="4">
    <source>
        <dbReference type="ARBA" id="ARBA00023295"/>
    </source>
</evidence>
<reference evidence="8 9" key="1">
    <citation type="submission" date="2018-03" db="EMBL/GenBank/DDBJ databases">
        <title>Genomic Encyclopedia of Type Strains, Phase III (KMG-III): the genomes of soil and plant-associated and newly described type strains.</title>
        <authorList>
            <person name="Whitman W."/>
        </authorList>
    </citation>
    <scope>NUCLEOTIDE SEQUENCE [LARGE SCALE GENOMIC DNA]</scope>
    <source>
        <strain evidence="8 9">CGMCC 1.9313</strain>
    </source>
</reference>
<evidence type="ECO:0000259" key="7">
    <source>
        <dbReference type="SMART" id="SM00776"/>
    </source>
</evidence>
<dbReference type="InterPro" id="IPR013785">
    <property type="entry name" value="Aldolase_TIM"/>
</dbReference>
<dbReference type="AlphaFoldDB" id="A0A2T0UB77"/>
<evidence type="ECO:0000256" key="3">
    <source>
        <dbReference type="ARBA" id="ARBA00022801"/>
    </source>
</evidence>
<dbReference type="CDD" id="cd14792">
    <property type="entry name" value="GH27"/>
    <property type="match status" value="1"/>
</dbReference>
<evidence type="ECO:0000313" key="8">
    <source>
        <dbReference type="EMBL" id="PRY55144.1"/>
    </source>
</evidence>
<dbReference type="InterPro" id="IPR008979">
    <property type="entry name" value="Galactose-bd-like_sf"/>
</dbReference>
<dbReference type="PANTHER" id="PTHR11452:SF75">
    <property type="entry name" value="ALPHA-GALACTOSIDASE MEL1"/>
    <property type="match status" value="1"/>
</dbReference>
<dbReference type="Gene3D" id="2.60.120.1060">
    <property type="entry name" value="NPCBM/NEW2 domain"/>
    <property type="match status" value="1"/>
</dbReference>
<feature type="chain" id="PRO_5015488206" description="Alpha-galactosidase" evidence="6">
    <location>
        <begin position="30"/>
        <end position="682"/>
    </location>
</feature>
<dbReference type="SUPFAM" id="SSF51445">
    <property type="entry name" value="(Trans)glycosidases"/>
    <property type="match status" value="1"/>
</dbReference>
<dbReference type="RefSeq" id="WP_219904951.1">
    <property type="nucleotide sequence ID" value="NZ_PVTH01000001.1"/>
</dbReference>
<evidence type="ECO:0000313" key="9">
    <source>
        <dbReference type="Proteomes" id="UP000238034"/>
    </source>
</evidence>
<keyword evidence="4 5" id="KW-0326">Glycosidase</keyword>
<comment type="catalytic activity">
    <reaction evidence="5">
        <text>Hydrolysis of terminal, non-reducing alpha-D-galactose residues in alpha-D-galactosides, including galactose oligosaccharides, galactomannans and galactolipids.</text>
        <dbReference type="EC" id="3.2.1.22"/>
    </reaction>
</comment>
<evidence type="ECO:0000256" key="1">
    <source>
        <dbReference type="ARBA" id="ARBA00009743"/>
    </source>
</evidence>
<dbReference type="InterPro" id="IPR013783">
    <property type="entry name" value="Ig-like_fold"/>
</dbReference>
<name>A0A2T0UB77_9SPHI</name>
<dbReference type="Pfam" id="PF16499">
    <property type="entry name" value="Melibiase_2"/>
    <property type="match status" value="2"/>
</dbReference>
<accession>A0A2T0UB77</accession>
<dbReference type="GO" id="GO:0005975">
    <property type="term" value="P:carbohydrate metabolic process"/>
    <property type="evidence" value="ECO:0007669"/>
    <property type="project" value="InterPro"/>
</dbReference>
<dbReference type="GO" id="GO:0005509">
    <property type="term" value="F:calcium ion binding"/>
    <property type="evidence" value="ECO:0007669"/>
    <property type="project" value="InterPro"/>
</dbReference>
<gene>
    <name evidence="8" type="ORF">B0I27_101112</name>
</gene>
<dbReference type="InterPro" id="IPR015919">
    <property type="entry name" value="Cadherin-like_sf"/>
</dbReference>
<dbReference type="Gene3D" id="2.60.40.10">
    <property type="entry name" value="Immunoglobulins"/>
    <property type="match status" value="1"/>
</dbReference>
<dbReference type="Gene3D" id="3.20.20.70">
    <property type="entry name" value="Aldolase class I"/>
    <property type="match status" value="1"/>
</dbReference>
<dbReference type="Proteomes" id="UP000238034">
    <property type="component" value="Unassembled WGS sequence"/>
</dbReference>
<keyword evidence="3 5" id="KW-0378">Hydrolase</keyword>
<dbReference type="InterPro" id="IPR013780">
    <property type="entry name" value="Glyco_hydro_b"/>
</dbReference>
<keyword evidence="5" id="KW-1015">Disulfide bond</keyword>
<feature type="domain" description="Glycosyl hydrolase family 98 putative carbohydrate-binding module" evidence="7">
    <location>
        <begin position="31"/>
        <end position="171"/>
    </location>
</feature>
<feature type="signal peptide" evidence="6">
    <location>
        <begin position="1"/>
        <end position="29"/>
    </location>
</feature>
<dbReference type="SUPFAM" id="SSF49313">
    <property type="entry name" value="Cadherin-like"/>
    <property type="match status" value="1"/>
</dbReference>
<evidence type="ECO:0000256" key="2">
    <source>
        <dbReference type="ARBA" id="ARBA00022729"/>
    </source>
</evidence>
<dbReference type="SMART" id="SM00776">
    <property type="entry name" value="NPCBM"/>
    <property type="match status" value="1"/>
</dbReference>
<dbReference type="PANTHER" id="PTHR11452">
    <property type="entry name" value="ALPHA-GALACTOSIDASE/ALPHA-N-ACETYLGALACTOSAMINIDASE"/>
    <property type="match status" value="1"/>
</dbReference>
<dbReference type="GO" id="GO:0016020">
    <property type="term" value="C:membrane"/>
    <property type="evidence" value="ECO:0007669"/>
    <property type="project" value="InterPro"/>
</dbReference>
<protein>
    <recommendedName>
        <fullName evidence="5">Alpha-galactosidase</fullName>
        <ecNumber evidence="5">3.2.1.22</ecNumber>
    </recommendedName>
    <alternativeName>
        <fullName evidence="5">Melibiase</fullName>
    </alternativeName>
</protein>
<dbReference type="InterPro" id="IPR017853">
    <property type="entry name" value="GH"/>
</dbReference>